<dbReference type="GO" id="GO:0008270">
    <property type="term" value="F:zinc ion binding"/>
    <property type="evidence" value="ECO:0007669"/>
    <property type="project" value="InterPro"/>
</dbReference>
<dbReference type="Gene3D" id="4.10.240.10">
    <property type="entry name" value="Zn(2)-C6 fungal-type DNA-binding domain"/>
    <property type="match status" value="1"/>
</dbReference>
<evidence type="ECO:0000256" key="2">
    <source>
        <dbReference type="ARBA" id="ARBA00023015"/>
    </source>
</evidence>
<dbReference type="GO" id="GO:0000978">
    <property type="term" value="F:RNA polymerase II cis-regulatory region sequence-specific DNA binding"/>
    <property type="evidence" value="ECO:0007669"/>
    <property type="project" value="TreeGrafter"/>
</dbReference>
<keyword evidence="4" id="KW-0804">Transcription</keyword>
<dbReference type="RefSeq" id="XP_026611703.1">
    <property type="nucleotide sequence ID" value="XM_026757869.1"/>
</dbReference>
<evidence type="ECO:0000256" key="1">
    <source>
        <dbReference type="ARBA" id="ARBA00022723"/>
    </source>
</evidence>
<protein>
    <recommendedName>
        <fullName evidence="7">Zn(2)-C6 fungal-type domain-containing protein</fullName>
    </recommendedName>
</protein>
<dbReference type="InterPro" id="IPR007219">
    <property type="entry name" value="XnlR_reg_dom"/>
</dbReference>
<dbReference type="SUPFAM" id="SSF57701">
    <property type="entry name" value="Zn2/Cys6 DNA-binding domain"/>
    <property type="match status" value="1"/>
</dbReference>
<evidence type="ECO:0000256" key="3">
    <source>
        <dbReference type="ARBA" id="ARBA00023125"/>
    </source>
</evidence>
<dbReference type="SMART" id="SM00066">
    <property type="entry name" value="GAL4"/>
    <property type="match status" value="1"/>
</dbReference>
<dbReference type="Proteomes" id="UP000215305">
    <property type="component" value="Unassembled WGS sequence"/>
</dbReference>
<dbReference type="Pfam" id="PF04082">
    <property type="entry name" value="Fungal_trans"/>
    <property type="match status" value="1"/>
</dbReference>
<dbReference type="PANTHER" id="PTHR47424:SF3">
    <property type="entry name" value="REGULATORY PROTEIN GAL4"/>
    <property type="match status" value="1"/>
</dbReference>
<feature type="region of interest" description="Disordered" evidence="6">
    <location>
        <begin position="1030"/>
        <end position="1056"/>
    </location>
</feature>
<keyword evidence="9" id="KW-1185">Reference proteome</keyword>
<feature type="domain" description="Zn(2)-C6 fungal-type" evidence="7">
    <location>
        <begin position="368"/>
        <end position="401"/>
    </location>
</feature>
<dbReference type="PANTHER" id="PTHR47424">
    <property type="entry name" value="REGULATORY PROTEIN GAL4"/>
    <property type="match status" value="1"/>
</dbReference>
<dbReference type="GeneID" id="38126224"/>
<dbReference type="InterPro" id="IPR001138">
    <property type="entry name" value="Zn2Cys6_DnaBD"/>
</dbReference>
<dbReference type="GO" id="GO:0006351">
    <property type="term" value="P:DNA-templated transcription"/>
    <property type="evidence" value="ECO:0007669"/>
    <property type="project" value="InterPro"/>
</dbReference>
<evidence type="ECO:0000313" key="8">
    <source>
        <dbReference type="EMBL" id="RHZ47724.1"/>
    </source>
</evidence>
<dbReference type="OrthoDB" id="424974at2759"/>
<gene>
    <name evidence="8" type="ORF">CDV56_104250</name>
</gene>
<dbReference type="CDD" id="cd12148">
    <property type="entry name" value="fungal_TF_MHR"/>
    <property type="match status" value="1"/>
</dbReference>
<evidence type="ECO:0000256" key="6">
    <source>
        <dbReference type="SAM" id="MobiDB-lite"/>
    </source>
</evidence>
<feature type="region of interest" description="Disordered" evidence="6">
    <location>
        <begin position="542"/>
        <end position="565"/>
    </location>
</feature>
<dbReference type="Gene3D" id="3.20.20.140">
    <property type="entry name" value="Metal-dependent hydrolases"/>
    <property type="match status" value="1"/>
</dbReference>
<dbReference type="VEuPathDB" id="FungiDB:CDV56_104250"/>
<comment type="caution">
    <text evidence="8">The sequence shown here is derived from an EMBL/GenBank/DDBJ whole genome shotgun (WGS) entry which is preliminary data.</text>
</comment>
<organism evidence="8 9">
    <name type="scientific">Aspergillus thermomutatus</name>
    <name type="common">Neosartorya pseudofischeri</name>
    <dbReference type="NCBI Taxonomy" id="41047"/>
    <lineage>
        <taxon>Eukaryota</taxon>
        <taxon>Fungi</taxon>
        <taxon>Dikarya</taxon>
        <taxon>Ascomycota</taxon>
        <taxon>Pezizomycotina</taxon>
        <taxon>Eurotiomycetes</taxon>
        <taxon>Eurotiomycetidae</taxon>
        <taxon>Eurotiales</taxon>
        <taxon>Aspergillaceae</taxon>
        <taxon>Aspergillus</taxon>
        <taxon>Aspergillus subgen. Fumigati</taxon>
    </lineage>
</organism>
<evidence type="ECO:0000256" key="5">
    <source>
        <dbReference type="ARBA" id="ARBA00023242"/>
    </source>
</evidence>
<dbReference type="Pfam" id="PF00172">
    <property type="entry name" value="Zn_clus"/>
    <property type="match status" value="1"/>
</dbReference>
<dbReference type="SMART" id="SM00906">
    <property type="entry name" value="Fungal_trans"/>
    <property type="match status" value="1"/>
</dbReference>
<keyword evidence="1" id="KW-0479">Metal-binding</keyword>
<evidence type="ECO:0000259" key="7">
    <source>
        <dbReference type="PROSITE" id="PS50048"/>
    </source>
</evidence>
<reference evidence="8" key="1">
    <citation type="submission" date="2018-08" db="EMBL/GenBank/DDBJ databases">
        <title>Draft genome sequence of azole-resistant Aspergillus thermomutatus (Neosartorya pseudofischeri) strain HMR AF 39, isolated from a human nasal aspirate.</title>
        <authorList>
            <person name="Parent-Michaud M."/>
            <person name="Dufresne P.J."/>
            <person name="Fournier E."/>
            <person name="Martineau C."/>
            <person name="Moreira S."/>
            <person name="Perkins V."/>
            <person name="De Repentigny L."/>
            <person name="Dufresne S.F."/>
        </authorList>
    </citation>
    <scope>NUCLEOTIDE SEQUENCE [LARGE SCALE GENOMIC DNA]</scope>
    <source>
        <strain evidence="8">HMR AF 39</strain>
    </source>
</reference>
<dbReference type="GO" id="GO:0016787">
    <property type="term" value="F:hydrolase activity"/>
    <property type="evidence" value="ECO:0007669"/>
    <property type="project" value="InterPro"/>
</dbReference>
<dbReference type="AlphaFoldDB" id="A0A397GCZ7"/>
<feature type="compositionally biased region" description="Basic and acidic residues" evidence="6">
    <location>
        <begin position="1033"/>
        <end position="1046"/>
    </location>
</feature>
<sequence>MTDHLMDWLQDKAFGWSHRPPINKVDTHHHFVPPFYRKGSSLICMDIVHQLTRNAAVEDAGGDPSGWPTPQWTATRSELLMNRLGIQTAILSVTAPGACILKGTASFTLARQLNNYAAELRDRNPQRFGFFASLPSLLDTDAALSEITYALDTLHADGVTIFTRYGDSNVYLGHPSLEPIWAELDRRKCVVFVHPTHPVDTTPVNPKMPQPVVDYPHETTRSAMDMILQGTRSKYPNCKVILSHAGGALPYLISRVATPMRRAPDMAASHRMGTTYEQVMRDFRSFYYDLALSSSPQVLDIALKMIPRDHLLFGSDFPYAPAPAYPGFLEDLESYEMEQGLRDMINFGNATKLIPRLASVTRRKIALACEPCRERKSRCDGQKPICGPCERRSYTVDRCIFKADNARSASNDDYLRALHHRIRELEEACRKGGISVLPSGTEDVVPGSLGEAAAQTPLIGLSRPHQAIRGQAAAYCSPHSGTDPVYLESPAACSNVTAMGAINSVASPVEQGAKPLWRTNEYFGSSSTASMVRFLARGSLPGGSSPIRTSQNQTRDASPQGRGVWPSSRVHVDGFLLPPRDLADRLLECFWDRVYCLYPFFDRTSFQDAYDNLWLPRSQSGKSLSELDIGLGSKADSGPRSLVFVCALNIIFALGCHFADDIPVTEREAVSYTFFLRAKQHIGLDMMDLRTTGVVQTLLVVALYLQSTPYPHRCWNSIGVACRIAQGLGLHEAQLYEQKSPLEQEIQRRTWHGCVMMDMIVSMTYGRPSMTSHLPSVPLPGTGEEEHSFGTPSPMAFYISTIKLHRILDCILSDIYRAWRGRSSPGSRRHTTKHGGLDVIIELEEKLFEYENNLPPFLNWNRPLDQATSPEQSTLHRQRNVLHARYLYLHLLLYRPILTQLCSESIHPRTYADNRPSPSSNSSSLYASILSKCAAACVRTAIDLVSFVHETYQTSATDPWWYNGFYTSTAGMVLIMSSTCRTILAELEASLVHEAWSKCEQILTSMSPFSVSARNTLLFLRTARTQVMAENGCHGEGDRDRDRNQPRQEQGQGQLHLQENPFVIPDGLFTSHWDASADELELGFLGPFDYGGLQGWLGDGS</sequence>
<name>A0A397GCZ7_ASPTH</name>
<dbReference type="Pfam" id="PF04909">
    <property type="entry name" value="Amidohydro_2"/>
    <property type="match status" value="1"/>
</dbReference>
<keyword evidence="3" id="KW-0238">DNA-binding</keyword>
<dbReference type="EMBL" id="NKHU02000214">
    <property type="protein sequence ID" value="RHZ47724.1"/>
    <property type="molecule type" value="Genomic_DNA"/>
</dbReference>
<evidence type="ECO:0000256" key="4">
    <source>
        <dbReference type="ARBA" id="ARBA00023163"/>
    </source>
</evidence>
<dbReference type="GO" id="GO:0005634">
    <property type="term" value="C:nucleus"/>
    <property type="evidence" value="ECO:0007669"/>
    <property type="project" value="TreeGrafter"/>
</dbReference>
<dbReference type="CDD" id="cd00067">
    <property type="entry name" value="GAL4"/>
    <property type="match status" value="1"/>
</dbReference>
<keyword evidence="5" id="KW-0539">Nucleus</keyword>
<dbReference type="InterPro" id="IPR032466">
    <property type="entry name" value="Metal_Hydrolase"/>
</dbReference>
<dbReference type="SUPFAM" id="SSF51556">
    <property type="entry name" value="Metallo-dependent hydrolases"/>
    <property type="match status" value="1"/>
</dbReference>
<accession>A0A397GCZ7</accession>
<dbReference type="InterPro" id="IPR036864">
    <property type="entry name" value="Zn2-C6_fun-type_DNA-bd_sf"/>
</dbReference>
<dbReference type="PROSITE" id="PS50048">
    <property type="entry name" value="ZN2_CY6_FUNGAL_2"/>
    <property type="match status" value="1"/>
</dbReference>
<keyword evidence="2" id="KW-0805">Transcription regulation</keyword>
<dbReference type="InterPro" id="IPR006680">
    <property type="entry name" value="Amidohydro-rel"/>
</dbReference>
<dbReference type="GO" id="GO:0000435">
    <property type="term" value="P:positive regulation of transcription from RNA polymerase II promoter by galactose"/>
    <property type="evidence" value="ECO:0007669"/>
    <property type="project" value="TreeGrafter"/>
</dbReference>
<dbReference type="GO" id="GO:0000981">
    <property type="term" value="F:DNA-binding transcription factor activity, RNA polymerase II-specific"/>
    <property type="evidence" value="ECO:0007669"/>
    <property type="project" value="InterPro"/>
</dbReference>
<evidence type="ECO:0000313" key="9">
    <source>
        <dbReference type="Proteomes" id="UP000215305"/>
    </source>
</evidence>
<proteinExistence type="predicted"/>
<dbReference type="InterPro" id="IPR051127">
    <property type="entry name" value="Fungal_SecMet_Regulators"/>
</dbReference>
<dbReference type="STRING" id="41047.A0A397GCZ7"/>
<feature type="compositionally biased region" description="Polar residues" evidence="6">
    <location>
        <begin position="546"/>
        <end position="557"/>
    </location>
</feature>